<dbReference type="EMBL" id="MU825415">
    <property type="protein sequence ID" value="KAJ7390494.1"/>
    <property type="molecule type" value="Genomic_DNA"/>
</dbReference>
<keyword evidence="6" id="KW-0677">Repeat</keyword>
<dbReference type="InterPro" id="IPR052065">
    <property type="entry name" value="Compl_asym_regulator"/>
</dbReference>
<keyword evidence="9" id="KW-1015">Disulfide bond</keyword>
<dbReference type="InterPro" id="IPR000884">
    <property type="entry name" value="TSP1_rpt"/>
</dbReference>
<evidence type="ECO:0000256" key="4">
    <source>
        <dbReference type="ARBA" id="ARBA00022692"/>
    </source>
</evidence>
<dbReference type="InterPro" id="IPR036383">
    <property type="entry name" value="TSP1_rpt_sf"/>
</dbReference>
<evidence type="ECO:0000256" key="1">
    <source>
        <dbReference type="ARBA" id="ARBA00004167"/>
    </source>
</evidence>
<dbReference type="FunFam" id="2.20.100.10:FF:000007">
    <property type="entry name" value="Thrombospondin 1"/>
    <property type="match status" value="1"/>
</dbReference>
<dbReference type="Pfam" id="PF00090">
    <property type="entry name" value="TSP_1"/>
    <property type="match status" value="2"/>
</dbReference>
<evidence type="ECO:0000256" key="3">
    <source>
        <dbReference type="ARBA" id="ARBA00022525"/>
    </source>
</evidence>
<gene>
    <name evidence="10" type="ORF">OS493_024526</name>
</gene>
<comment type="subcellular location">
    <subcellularLocation>
        <location evidence="1">Membrane</location>
        <topology evidence="1">Single-pass membrane protein</topology>
    </subcellularLocation>
    <subcellularLocation>
        <location evidence="2">Secreted</location>
    </subcellularLocation>
</comment>
<dbReference type="Proteomes" id="UP001163046">
    <property type="component" value="Unassembled WGS sequence"/>
</dbReference>
<proteinExistence type="predicted"/>
<keyword evidence="4" id="KW-0812">Transmembrane</keyword>
<name>A0A9X0DA20_9CNID</name>
<keyword evidence="5" id="KW-0732">Signal</keyword>
<keyword evidence="8" id="KW-0472">Membrane</keyword>
<accession>A0A9X0DA20</accession>
<evidence type="ECO:0000313" key="11">
    <source>
        <dbReference type="Proteomes" id="UP001163046"/>
    </source>
</evidence>
<dbReference type="PROSITE" id="PS50092">
    <property type="entry name" value="TSP1"/>
    <property type="match status" value="2"/>
</dbReference>
<dbReference type="SMART" id="SM00209">
    <property type="entry name" value="TSP1"/>
    <property type="match status" value="2"/>
</dbReference>
<evidence type="ECO:0000256" key="6">
    <source>
        <dbReference type="ARBA" id="ARBA00022737"/>
    </source>
</evidence>
<evidence type="ECO:0000256" key="9">
    <source>
        <dbReference type="ARBA" id="ARBA00023157"/>
    </source>
</evidence>
<dbReference type="FunFam" id="2.20.100.10:FF:000001">
    <property type="entry name" value="semaphorin-5A isoform X1"/>
    <property type="match status" value="1"/>
</dbReference>
<sequence>MIKQCNLDGGWSSWSSWGQCTGSCGTGLQTRKRTCTNPRPGYGGKKCMGPAEQHKTCLLKRCSANGGWSPWGKWCACSKKCGTGLQYRKRSCTRPSPTYGGLNNAPG</sequence>
<keyword evidence="7" id="KW-1133">Transmembrane helix</keyword>
<dbReference type="PANTHER" id="PTHR22906:SF43">
    <property type="entry name" value="PROPERDIN"/>
    <property type="match status" value="1"/>
</dbReference>
<evidence type="ECO:0000256" key="5">
    <source>
        <dbReference type="ARBA" id="ARBA00022729"/>
    </source>
</evidence>
<dbReference type="PANTHER" id="PTHR22906">
    <property type="entry name" value="PROPERDIN"/>
    <property type="match status" value="1"/>
</dbReference>
<organism evidence="10 11">
    <name type="scientific">Desmophyllum pertusum</name>
    <dbReference type="NCBI Taxonomy" id="174260"/>
    <lineage>
        <taxon>Eukaryota</taxon>
        <taxon>Metazoa</taxon>
        <taxon>Cnidaria</taxon>
        <taxon>Anthozoa</taxon>
        <taxon>Hexacorallia</taxon>
        <taxon>Scleractinia</taxon>
        <taxon>Caryophylliina</taxon>
        <taxon>Caryophylliidae</taxon>
        <taxon>Desmophyllum</taxon>
    </lineage>
</organism>
<dbReference type="PRINTS" id="PR01705">
    <property type="entry name" value="TSP1REPEAT"/>
</dbReference>
<keyword evidence="11" id="KW-1185">Reference proteome</keyword>
<comment type="caution">
    <text evidence="10">The sequence shown here is derived from an EMBL/GenBank/DDBJ whole genome shotgun (WGS) entry which is preliminary data.</text>
</comment>
<reference evidence="10" key="1">
    <citation type="submission" date="2023-01" db="EMBL/GenBank/DDBJ databases">
        <title>Genome assembly of the deep-sea coral Lophelia pertusa.</title>
        <authorList>
            <person name="Herrera S."/>
            <person name="Cordes E."/>
        </authorList>
    </citation>
    <scope>NUCLEOTIDE SEQUENCE</scope>
    <source>
        <strain evidence="10">USNM1676648</strain>
        <tissue evidence="10">Polyp</tissue>
    </source>
</reference>
<evidence type="ECO:0000256" key="2">
    <source>
        <dbReference type="ARBA" id="ARBA00004613"/>
    </source>
</evidence>
<keyword evidence="3" id="KW-0964">Secreted</keyword>
<dbReference type="Gene3D" id="2.20.100.10">
    <property type="entry name" value="Thrombospondin type-1 (TSP1) repeat"/>
    <property type="match status" value="2"/>
</dbReference>
<dbReference type="GO" id="GO:0016020">
    <property type="term" value="C:membrane"/>
    <property type="evidence" value="ECO:0007669"/>
    <property type="project" value="UniProtKB-SubCell"/>
</dbReference>
<dbReference type="AlphaFoldDB" id="A0A9X0DA20"/>
<evidence type="ECO:0000256" key="7">
    <source>
        <dbReference type="ARBA" id="ARBA00022989"/>
    </source>
</evidence>
<dbReference type="OrthoDB" id="5985939at2759"/>
<protein>
    <submittedName>
        <fullName evidence="10">Uncharacterized protein</fullName>
    </submittedName>
</protein>
<evidence type="ECO:0000313" key="10">
    <source>
        <dbReference type="EMBL" id="KAJ7390494.1"/>
    </source>
</evidence>
<dbReference type="SUPFAM" id="SSF82895">
    <property type="entry name" value="TSP-1 type 1 repeat"/>
    <property type="match status" value="2"/>
</dbReference>
<evidence type="ECO:0000256" key="8">
    <source>
        <dbReference type="ARBA" id="ARBA00023136"/>
    </source>
</evidence>